<dbReference type="InterPro" id="IPR038718">
    <property type="entry name" value="SNF2-like_sf"/>
</dbReference>
<evidence type="ECO:0000256" key="8">
    <source>
        <dbReference type="ARBA" id="ARBA00023242"/>
    </source>
</evidence>
<dbReference type="EMBL" id="CP093347">
    <property type="protein sequence ID" value="WOH02917.1"/>
    <property type="molecule type" value="Genomic_DNA"/>
</dbReference>
<keyword evidence="3" id="KW-0378">Hydrolase</keyword>
<keyword evidence="5" id="KW-0067">ATP-binding</keyword>
<dbReference type="InterPro" id="IPR003105">
    <property type="entry name" value="SRA_YDG"/>
</dbReference>
<dbReference type="PANTHER" id="PTHR10799">
    <property type="entry name" value="SNF2/RAD54 HELICASE FAMILY"/>
    <property type="match status" value="1"/>
</dbReference>
<dbReference type="FunFam" id="3.40.50.10810:FF:000005">
    <property type="entry name" value="Photoperiod-independent early flowering 1"/>
    <property type="match status" value="1"/>
</dbReference>
<dbReference type="SUPFAM" id="SSF52540">
    <property type="entry name" value="P-loop containing nucleoside triphosphate hydrolases"/>
    <property type="match status" value="1"/>
</dbReference>
<dbReference type="AlphaFoldDB" id="A0A164ZQL1"/>
<dbReference type="KEGG" id="dcr:108222210"/>
<sequence length="588" mass="68029">MGDIIVGAPHPDASIVLLRAFHDHRRAGNDIDRSYRYARDTHPLEFRIVMERALRHGHQFRVPTDMSHWRYEIMFKGHHRTSQNGVSIGRTGCATCVVAKYRNHNFGDGAGRIRIGGSGGRIKEANRRGQRLLSDQEMTVYNTALHRSIFSGLPVRLYAHVPLPDEQYYYVGLVRVTRVIQLWTPEDFHCYEYRVVRFPWNGVDVGELGGHEEQVPVFEGHDEVLALEWHADDEPDADVEPELDDSLEDQQHEKVTEQPSMLLGGELSAYHLEGLEWMLNLFNKNLSGILANEMGLDKTIQTISLIAYLMENKNVAGPHLIVVSKAVLSYWMIGFSTWVPSIIVVHYDGRVEERKVLRDAYSGKEKFNVLITDFDMVMRDRAYLKKVQWQYMFVDEGHRLITYESFARAVNSGFKIRRKILLSGNPVPNSSQELWPLLNFVLPNIFNSAENFELWFNDPFAEGCDVSRTDQEKLRVICRLQHVLRPFMLSRKKMDNERPKENNRPRLMEENEVPEWAYPQPDLNNTGDYKSANVSGKRCWEPVTWNIHKRKRSSCIYMPPVTWNIHKRKRSSCIYMPPHAVLGSANVV</sequence>
<evidence type="ECO:0000256" key="3">
    <source>
        <dbReference type="ARBA" id="ARBA00022801"/>
    </source>
</evidence>
<protein>
    <submittedName>
        <fullName evidence="10">Uncharacterized protein</fullName>
    </submittedName>
</protein>
<evidence type="ECO:0000313" key="10">
    <source>
        <dbReference type="EMBL" id="WOH02917.1"/>
    </source>
</evidence>
<evidence type="ECO:0000256" key="5">
    <source>
        <dbReference type="ARBA" id="ARBA00022840"/>
    </source>
</evidence>
<dbReference type="Gramene" id="KZM96255">
    <property type="protein sequence ID" value="KZM96255"/>
    <property type="gene ID" value="DCAR_019497"/>
</dbReference>
<keyword evidence="8 9" id="KW-0539">Nucleus</keyword>
<dbReference type="SMART" id="SM00466">
    <property type="entry name" value="SRA"/>
    <property type="match status" value="1"/>
</dbReference>
<evidence type="ECO:0000256" key="2">
    <source>
        <dbReference type="ARBA" id="ARBA00022741"/>
    </source>
</evidence>
<dbReference type="PROSITE" id="PS51192">
    <property type="entry name" value="HELICASE_ATP_BIND_1"/>
    <property type="match status" value="1"/>
</dbReference>
<dbReference type="InterPro" id="IPR036987">
    <property type="entry name" value="SRA-YDG_sf"/>
</dbReference>
<evidence type="ECO:0000256" key="6">
    <source>
        <dbReference type="ARBA" id="ARBA00022853"/>
    </source>
</evidence>
<dbReference type="Pfam" id="PF02182">
    <property type="entry name" value="SAD_SRA"/>
    <property type="match status" value="1"/>
</dbReference>
<reference evidence="10" key="2">
    <citation type="submission" date="2022-03" db="EMBL/GenBank/DDBJ databases">
        <title>Draft title - Genomic analysis of global carrot germplasm unveils the trajectory of domestication and the origin of high carotenoid orange carrot.</title>
        <authorList>
            <person name="Iorizzo M."/>
            <person name="Ellison S."/>
            <person name="Senalik D."/>
            <person name="Macko-Podgorni A."/>
            <person name="Grzebelus D."/>
            <person name="Bostan H."/>
            <person name="Rolling W."/>
            <person name="Curaba J."/>
            <person name="Simon P."/>
        </authorList>
    </citation>
    <scope>NUCLEOTIDE SEQUENCE</scope>
    <source>
        <tissue evidence="10">Leaf</tissue>
    </source>
</reference>
<evidence type="ECO:0000256" key="9">
    <source>
        <dbReference type="PROSITE-ProRule" id="PRU00358"/>
    </source>
</evidence>
<dbReference type="GO" id="GO:0005524">
    <property type="term" value="F:ATP binding"/>
    <property type="evidence" value="ECO:0007669"/>
    <property type="project" value="UniProtKB-KW"/>
</dbReference>
<dbReference type="OrthoDB" id="5857104at2759"/>
<evidence type="ECO:0000256" key="4">
    <source>
        <dbReference type="ARBA" id="ARBA00022806"/>
    </source>
</evidence>
<comment type="subcellular location">
    <subcellularLocation>
        <location evidence="1 9">Nucleus</location>
    </subcellularLocation>
</comment>
<evidence type="ECO:0000256" key="1">
    <source>
        <dbReference type="ARBA" id="ARBA00004123"/>
    </source>
</evidence>
<dbReference type="InterPro" id="IPR000330">
    <property type="entry name" value="SNF2_N"/>
</dbReference>
<dbReference type="GO" id="GO:0006325">
    <property type="term" value="P:chromatin organization"/>
    <property type="evidence" value="ECO:0007669"/>
    <property type="project" value="UniProtKB-KW"/>
</dbReference>
<evidence type="ECO:0000313" key="11">
    <source>
        <dbReference type="Proteomes" id="UP000077755"/>
    </source>
</evidence>
<evidence type="ECO:0000256" key="7">
    <source>
        <dbReference type="ARBA" id="ARBA00023125"/>
    </source>
</evidence>
<keyword evidence="2" id="KW-0547">Nucleotide-binding</keyword>
<proteinExistence type="predicted"/>
<accession>A0A164ZQL1</accession>
<dbReference type="SMART" id="SM00487">
    <property type="entry name" value="DEXDc"/>
    <property type="match status" value="1"/>
</dbReference>
<keyword evidence="6" id="KW-0156">Chromatin regulator</keyword>
<dbReference type="PROSITE" id="PS51015">
    <property type="entry name" value="YDG"/>
    <property type="match status" value="1"/>
</dbReference>
<gene>
    <name evidence="10" type="ORF">DCAR_0522307</name>
</gene>
<dbReference type="InterPro" id="IPR015947">
    <property type="entry name" value="PUA-like_sf"/>
</dbReference>
<dbReference type="Proteomes" id="UP000077755">
    <property type="component" value="Chromosome 5"/>
</dbReference>
<organism evidence="10 11">
    <name type="scientific">Daucus carota subsp. sativus</name>
    <name type="common">Carrot</name>
    <dbReference type="NCBI Taxonomy" id="79200"/>
    <lineage>
        <taxon>Eukaryota</taxon>
        <taxon>Viridiplantae</taxon>
        <taxon>Streptophyta</taxon>
        <taxon>Embryophyta</taxon>
        <taxon>Tracheophyta</taxon>
        <taxon>Spermatophyta</taxon>
        <taxon>Magnoliopsida</taxon>
        <taxon>eudicotyledons</taxon>
        <taxon>Gunneridae</taxon>
        <taxon>Pentapetalae</taxon>
        <taxon>asterids</taxon>
        <taxon>campanulids</taxon>
        <taxon>Apiales</taxon>
        <taxon>Apiaceae</taxon>
        <taxon>Apioideae</taxon>
        <taxon>Scandiceae</taxon>
        <taxon>Daucinae</taxon>
        <taxon>Daucus</taxon>
        <taxon>Daucus sect. Daucus</taxon>
    </lineage>
</organism>
<dbReference type="InterPro" id="IPR027417">
    <property type="entry name" value="P-loop_NTPase"/>
</dbReference>
<keyword evidence="4" id="KW-0347">Helicase</keyword>
<dbReference type="GO" id="GO:0004386">
    <property type="term" value="F:helicase activity"/>
    <property type="evidence" value="ECO:0007669"/>
    <property type="project" value="UniProtKB-KW"/>
</dbReference>
<dbReference type="Pfam" id="PF00176">
    <property type="entry name" value="SNF2-rel_dom"/>
    <property type="match status" value="1"/>
</dbReference>
<dbReference type="GO" id="GO:0005634">
    <property type="term" value="C:nucleus"/>
    <property type="evidence" value="ECO:0007669"/>
    <property type="project" value="UniProtKB-SubCell"/>
</dbReference>
<dbReference type="GO" id="GO:0016787">
    <property type="term" value="F:hydrolase activity"/>
    <property type="evidence" value="ECO:0007669"/>
    <property type="project" value="UniProtKB-KW"/>
</dbReference>
<name>A0A164ZQL1_DAUCS</name>
<dbReference type="Gene3D" id="3.40.50.10810">
    <property type="entry name" value="Tandem AAA-ATPase domain"/>
    <property type="match status" value="1"/>
</dbReference>
<reference evidence="10" key="1">
    <citation type="journal article" date="2016" name="Nat. Genet.">
        <title>A high-quality carrot genome assembly provides new insights into carotenoid accumulation and asterid genome evolution.</title>
        <authorList>
            <person name="Iorizzo M."/>
            <person name="Ellison S."/>
            <person name="Senalik D."/>
            <person name="Zeng P."/>
            <person name="Satapoomin P."/>
            <person name="Huang J."/>
            <person name="Bowman M."/>
            <person name="Iovene M."/>
            <person name="Sanseverino W."/>
            <person name="Cavagnaro P."/>
            <person name="Yildiz M."/>
            <person name="Macko-Podgorni A."/>
            <person name="Moranska E."/>
            <person name="Grzebelus E."/>
            <person name="Grzebelus D."/>
            <person name="Ashrafi H."/>
            <person name="Zheng Z."/>
            <person name="Cheng S."/>
            <person name="Spooner D."/>
            <person name="Van Deynze A."/>
            <person name="Simon P."/>
        </authorList>
    </citation>
    <scope>NUCLEOTIDE SEQUENCE</scope>
    <source>
        <tissue evidence="10">Leaf</tissue>
    </source>
</reference>
<dbReference type="SUPFAM" id="SSF88697">
    <property type="entry name" value="PUA domain-like"/>
    <property type="match status" value="1"/>
</dbReference>
<keyword evidence="7" id="KW-0238">DNA-binding</keyword>
<dbReference type="InterPro" id="IPR014001">
    <property type="entry name" value="Helicase_ATP-bd"/>
</dbReference>
<dbReference type="GO" id="GO:0003677">
    <property type="term" value="F:DNA binding"/>
    <property type="evidence" value="ECO:0007669"/>
    <property type="project" value="UniProtKB-KW"/>
</dbReference>
<dbReference type="Gene3D" id="2.30.280.10">
    <property type="entry name" value="SRA-YDG"/>
    <property type="match status" value="1"/>
</dbReference>
<keyword evidence="11" id="KW-1185">Reference proteome</keyword>